<gene>
    <name evidence="5" type="ORF">S12H4_47221</name>
</gene>
<sequence>IPLADSLEQYERGMSLIKHCRGILQEAEKRIEKISKEEESEDSDQQTED</sequence>
<evidence type="ECO:0000313" key="5">
    <source>
        <dbReference type="EMBL" id="GAJ08842.1"/>
    </source>
</evidence>
<dbReference type="PANTHER" id="PTHR34137">
    <property type="entry name" value="EXODEOXYRIBONUCLEASE 7 SMALL SUBUNIT"/>
    <property type="match status" value="1"/>
</dbReference>
<comment type="caution">
    <text evidence="5">The sequence shown here is derived from an EMBL/GenBank/DDBJ whole genome shotgun (WGS) entry which is preliminary data.</text>
</comment>
<dbReference type="AlphaFoldDB" id="X1UZ27"/>
<dbReference type="GO" id="GO:0006308">
    <property type="term" value="P:DNA catabolic process"/>
    <property type="evidence" value="ECO:0007669"/>
    <property type="project" value="InterPro"/>
</dbReference>
<evidence type="ECO:0000256" key="1">
    <source>
        <dbReference type="ARBA" id="ARBA00022490"/>
    </source>
</evidence>
<dbReference type="PANTHER" id="PTHR34137:SF1">
    <property type="entry name" value="EXODEOXYRIBONUCLEASE 7 SMALL SUBUNIT"/>
    <property type="match status" value="1"/>
</dbReference>
<dbReference type="EMBL" id="BARW01029382">
    <property type="protein sequence ID" value="GAJ08842.1"/>
    <property type="molecule type" value="Genomic_DNA"/>
</dbReference>
<dbReference type="GO" id="GO:0008855">
    <property type="term" value="F:exodeoxyribonuclease VII activity"/>
    <property type="evidence" value="ECO:0007669"/>
    <property type="project" value="InterPro"/>
</dbReference>
<dbReference type="SUPFAM" id="SSF116842">
    <property type="entry name" value="XseB-like"/>
    <property type="match status" value="1"/>
</dbReference>
<dbReference type="NCBIfam" id="TIGR01280">
    <property type="entry name" value="xseB"/>
    <property type="match status" value="1"/>
</dbReference>
<dbReference type="Gene3D" id="1.10.287.1040">
    <property type="entry name" value="Exonuclease VII, small subunit"/>
    <property type="match status" value="1"/>
</dbReference>
<proteinExistence type="predicted"/>
<reference evidence="5" key="1">
    <citation type="journal article" date="2014" name="Front. Microbiol.">
        <title>High frequency of phylogenetically diverse reductive dehalogenase-homologous genes in deep subseafloor sedimentary metagenomes.</title>
        <authorList>
            <person name="Kawai M."/>
            <person name="Futagami T."/>
            <person name="Toyoda A."/>
            <person name="Takaki Y."/>
            <person name="Nishi S."/>
            <person name="Hori S."/>
            <person name="Arai W."/>
            <person name="Tsubouchi T."/>
            <person name="Morono Y."/>
            <person name="Uchiyama I."/>
            <person name="Ito T."/>
            <person name="Fujiyama A."/>
            <person name="Inagaki F."/>
            <person name="Takami H."/>
        </authorList>
    </citation>
    <scope>NUCLEOTIDE SEQUENCE</scope>
    <source>
        <strain evidence="5">Expedition CK06-06</strain>
    </source>
</reference>
<evidence type="ECO:0000256" key="4">
    <source>
        <dbReference type="SAM" id="Coils"/>
    </source>
</evidence>
<keyword evidence="4" id="KW-0175">Coiled coil</keyword>
<evidence type="ECO:0000256" key="3">
    <source>
        <dbReference type="ARBA" id="ARBA00022801"/>
    </source>
</evidence>
<dbReference type="GO" id="GO:0009318">
    <property type="term" value="C:exodeoxyribonuclease VII complex"/>
    <property type="evidence" value="ECO:0007669"/>
    <property type="project" value="InterPro"/>
</dbReference>
<protein>
    <submittedName>
        <fullName evidence="5">Uncharacterized protein</fullName>
    </submittedName>
</protein>
<feature type="coiled-coil region" evidence="4">
    <location>
        <begin position="17"/>
        <end position="44"/>
    </location>
</feature>
<dbReference type="InterPro" id="IPR003761">
    <property type="entry name" value="Exonuc_VII_S"/>
</dbReference>
<dbReference type="GO" id="GO:0005829">
    <property type="term" value="C:cytosol"/>
    <property type="evidence" value="ECO:0007669"/>
    <property type="project" value="TreeGrafter"/>
</dbReference>
<evidence type="ECO:0000256" key="2">
    <source>
        <dbReference type="ARBA" id="ARBA00022722"/>
    </source>
</evidence>
<feature type="non-terminal residue" evidence="5">
    <location>
        <position position="1"/>
    </location>
</feature>
<keyword evidence="3" id="KW-0378">Hydrolase</keyword>
<dbReference type="InterPro" id="IPR037004">
    <property type="entry name" value="Exonuc_VII_ssu_sf"/>
</dbReference>
<dbReference type="Pfam" id="PF02609">
    <property type="entry name" value="Exonuc_VII_S"/>
    <property type="match status" value="1"/>
</dbReference>
<keyword evidence="2" id="KW-0540">Nuclease</keyword>
<organism evidence="5">
    <name type="scientific">marine sediment metagenome</name>
    <dbReference type="NCBI Taxonomy" id="412755"/>
    <lineage>
        <taxon>unclassified sequences</taxon>
        <taxon>metagenomes</taxon>
        <taxon>ecological metagenomes</taxon>
    </lineage>
</organism>
<accession>X1UZ27</accession>
<name>X1UZ27_9ZZZZ</name>
<keyword evidence="1" id="KW-0963">Cytoplasm</keyword>